<dbReference type="Proteomes" id="UP001147760">
    <property type="component" value="Unassembled WGS sequence"/>
</dbReference>
<accession>A0A9X0BWE7</accession>
<evidence type="ECO:0000313" key="2">
    <source>
        <dbReference type="EMBL" id="KAJ5486947.1"/>
    </source>
</evidence>
<protein>
    <submittedName>
        <fullName evidence="2">Uncharacterized protein</fullName>
    </submittedName>
</protein>
<sequence length="332" mass="37021">MSATPMTPSTEVYLLAYNGQVNLKTAFSWSLTRIRVFMIEVIDNPSTYGVDREVVPELRKLRTDIVDLSEKGSKYQSEDSYPQAISRIVNPARASEDESYFLLDEMTHGGRPYWSPFDLLEENGKQSRFHLGASLGGYIVPKPRGGPWVKILQQARFNILRDQRINTAGITAWSSTIKGRRTKIIPFGNCAETYPLVHILRNRNSPEEVYGLAVMPPRSPRDAYSHPQALETLMRPCPNCQKVIDIWGGKVENFITDEMPEDKTTVSSGMQSPTSRDPDPRASGSGIALPTRRKRPSPDDDTDTAEPAAKVAKGPEIPRKPSHLAKGKGKPQ</sequence>
<organism evidence="2 3">
    <name type="scientific">Penicillium desertorum</name>
    <dbReference type="NCBI Taxonomy" id="1303715"/>
    <lineage>
        <taxon>Eukaryota</taxon>
        <taxon>Fungi</taxon>
        <taxon>Dikarya</taxon>
        <taxon>Ascomycota</taxon>
        <taxon>Pezizomycotina</taxon>
        <taxon>Eurotiomycetes</taxon>
        <taxon>Eurotiomycetidae</taxon>
        <taxon>Eurotiales</taxon>
        <taxon>Aspergillaceae</taxon>
        <taxon>Penicillium</taxon>
    </lineage>
</organism>
<proteinExistence type="predicted"/>
<feature type="compositionally biased region" description="Basic residues" evidence="1">
    <location>
        <begin position="320"/>
        <end position="332"/>
    </location>
</feature>
<feature type="region of interest" description="Disordered" evidence="1">
    <location>
        <begin position="258"/>
        <end position="332"/>
    </location>
</feature>
<evidence type="ECO:0000313" key="3">
    <source>
        <dbReference type="Proteomes" id="UP001147760"/>
    </source>
</evidence>
<gene>
    <name evidence="2" type="ORF">N7530_001247</name>
</gene>
<keyword evidence="3" id="KW-1185">Reference proteome</keyword>
<dbReference type="EMBL" id="JAPWDO010000001">
    <property type="protein sequence ID" value="KAJ5486947.1"/>
    <property type="molecule type" value="Genomic_DNA"/>
</dbReference>
<dbReference type="AlphaFoldDB" id="A0A9X0BWE7"/>
<dbReference type="OrthoDB" id="5350472at2759"/>
<feature type="compositionally biased region" description="Polar residues" evidence="1">
    <location>
        <begin position="265"/>
        <end position="275"/>
    </location>
</feature>
<evidence type="ECO:0000256" key="1">
    <source>
        <dbReference type="SAM" id="MobiDB-lite"/>
    </source>
</evidence>
<reference evidence="2" key="2">
    <citation type="journal article" date="2023" name="IMA Fungus">
        <title>Comparative genomic study of the Penicillium genus elucidates a diverse pangenome and 15 lateral gene transfer events.</title>
        <authorList>
            <person name="Petersen C."/>
            <person name="Sorensen T."/>
            <person name="Nielsen M.R."/>
            <person name="Sondergaard T.E."/>
            <person name="Sorensen J.L."/>
            <person name="Fitzpatrick D.A."/>
            <person name="Frisvad J.C."/>
            <person name="Nielsen K.L."/>
        </authorList>
    </citation>
    <scope>NUCLEOTIDE SEQUENCE</scope>
    <source>
        <strain evidence="2">IBT 17660</strain>
    </source>
</reference>
<name>A0A9X0BWE7_9EURO</name>
<comment type="caution">
    <text evidence="2">The sequence shown here is derived from an EMBL/GenBank/DDBJ whole genome shotgun (WGS) entry which is preliminary data.</text>
</comment>
<reference evidence="2" key="1">
    <citation type="submission" date="2022-12" db="EMBL/GenBank/DDBJ databases">
        <authorList>
            <person name="Petersen C."/>
        </authorList>
    </citation>
    <scope>NUCLEOTIDE SEQUENCE</scope>
    <source>
        <strain evidence="2">IBT 17660</strain>
    </source>
</reference>